<feature type="transmembrane region" description="Helical" evidence="1">
    <location>
        <begin position="76"/>
        <end position="99"/>
    </location>
</feature>
<name>U4U9Q2_DENPD</name>
<keyword evidence="1" id="KW-0472">Membrane</keyword>
<evidence type="ECO:0000313" key="2">
    <source>
        <dbReference type="EMBL" id="ERL86665.1"/>
    </source>
</evidence>
<gene>
    <name evidence="2" type="ORF">D910_04071</name>
</gene>
<protein>
    <submittedName>
        <fullName evidence="2">Uncharacterized protein</fullName>
    </submittedName>
</protein>
<organism evidence="2 3">
    <name type="scientific">Dendroctonus ponderosae</name>
    <name type="common">Mountain pine beetle</name>
    <dbReference type="NCBI Taxonomy" id="77166"/>
    <lineage>
        <taxon>Eukaryota</taxon>
        <taxon>Metazoa</taxon>
        <taxon>Ecdysozoa</taxon>
        <taxon>Arthropoda</taxon>
        <taxon>Hexapoda</taxon>
        <taxon>Insecta</taxon>
        <taxon>Pterygota</taxon>
        <taxon>Neoptera</taxon>
        <taxon>Endopterygota</taxon>
        <taxon>Coleoptera</taxon>
        <taxon>Polyphaga</taxon>
        <taxon>Cucujiformia</taxon>
        <taxon>Curculionidae</taxon>
        <taxon>Scolytinae</taxon>
        <taxon>Dendroctonus</taxon>
    </lineage>
</organism>
<proteinExistence type="predicted"/>
<sequence length="140" mass="15546">MAGAELGDFPICFLYTSGRISGFRNKTKECRMIYTLLPTLRSSLHAYITIVLCICLALATMSKLTNSDGVWISFHIVQGLQGIFIAMLVTCNCQVLKLYTRSLKTRAIRHIPSYVGKPSTSGLNKSTSLQMLTWDPPPDI</sequence>
<evidence type="ECO:0000313" key="3">
    <source>
        <dbReference type="Proteomes" id="UP000030742"/>
    </source>
</evidence>
<dbReference type="Proteomes" id="UP000030742">
    <property type="component" value="Unassembled WGS sequence"/>
</dbReference>
<dbReference type="OrthoDB" id="6134459at2759"/>
<keyword evidence="1" id="KW-0812">Transmembrane</keyword>
<dbReference type="EMBL" id="KB631844">
    <property type="protein sequence ID" value="ERL86665.1"/>
    <property type="molecule type" value="Genomic_DNA"/>
</dbReference>
<dbReference type="STRING" id="77166.U4U9Q2"/>
<feature type="non-terminal residue" evidence="2">
    <location>
        <position position="140"/>
    </location>
</feature>
<evidence type="ECO:0000256" key="1">
    <source>
        <dbReference type="SAM" id="Phobius"/>
    </source>
</evidence>
<dbReference type="AlphaFoldDB" id="U4U9Q2"/>
<keyword evidence="1" id="KW-1133">Transmembrane helix</keyword>
<reference evidence="2 3" key="1">
    <citation type="journal article" date="2013" name="Genome Biol.">
        <title>Draft genome of the mountain pine beetle, Dendroctonus ponderosae Hopkins, a major forest pest.</title>
        <authorList>
            <person name="Keeling C.I."/>
            <person name="Yuen M.M."/>
            <person name="Liao N.Y."/>
            <person name="Docking T.R."/>
            <person name="Chan S.K."/>
            <person name="Taylor G.A."/>
            <person name="Palmquist D.L."/>
            <person name="Jackman S.D."/>
            <person name="Nguyen A."/>
            <person name="Li M."/>
            <person name="Henderson H."/>
            <person name="Janes J.K."/>
            <person name="Zhao Y."/>
            <person name="Pandoh P."/>
            <person name="Moore R."/>
            <person name="Sperling F.A."/>
            <person name="Huber D.P."/>
            <person name="Birol I."/>
            <person name="Jones S.J."/>
            <person name="Bohlmann J."/>
        </authorList>
    </citation>
    <scope>NUCLEOTIDE SEQUENCE</scope>
</reference>
<accession>U4U9Q2</accession>
<feature type="transmembrane region" description="Helical" evidence="1">
    <location>
        <begin position="44"/>
        <end position="64"/>
    </location>
</feature>